<organism evidence="1 2">
    <name type="scientific">Citrus unshiu</name>
    <name type="common">Satsuma mandarin</name>
    <name type="synonym">Citrus nobilis var. unshiu</name>
    <dbReference type="NCBI Taxonomy" id="55188"/>
    <lineage>
        <taxon>Eukaryota</taxon>
        <taxon>Viridiplantae</taxon>
        <taxon>Streptophyta</taxon>
        <taxon>Embryophyta</taxon>
        <taxon>Tracheophyta</taxon>
        <taxon>Spermatophyta</taxon>
        <taxon>Magnoliopsida</taxon>
        <taxon>eudicotyledons</taxon>
        <taxon>Gunneridae</taxon>
        <taxon>Pentapetalae</taxon>
        <taxon>rosids</taxon>
        <taxon>malvids</taxon>
        <taxon>Sapindales</taxon>
        <taxon>Rutaceae</taxon>
        <taxon>Aurantioideae</taxon>
        <taxon>Citrus</taxon>
    </lineage>
</organism>
<comment type="caution">
    <text evidence="1">The sequence shown here is derived from an EMBL/GenBank/DDBJ whole genome shotgun (WGS) entry which is preliminary data.</text>
</comment>
<evidence type="ECO:0000313" key="1">
    <source>
        <dbReference type="EMBL" id="GAY63087.1"/>
    </source>
</evidence>
<dbReference type="Proteomes" id="UP000236630">
    <property type="component" value="Unassembled WGS sequence"/>
</dbReference>
<reference evidence="1 2" key="1">
    <citation type="journal article" date="2017" name="Front. Genet.">
        <title>Draft sequencing of the heterozygous diploid genome of Satsuma (Citrus unshiu Marc.) using a hybrid assembly approach.</title>
        <authorList>
            <person name="Shimizu T."/>
            <person name="Tanizawa Y."/>
            <person name="Mochizuki T."/>
            <person name="Nagasaki H."/>
            <person name="Yoshioka T."/>
            <person name="Toyoda A."/>
            <person name="Fujiyama A."/>
            <person name="Kaminuma E."/>
            <person name="Nakamura Y."/>
        </authorList>
    </citation>
    <scope>NUCLEOTIDE SEQUENCE [LARGE SCALE GENOMIC DNA]</scope>
    <source>
        <strain evidence="2">cv. Miyagawa wase</strain>
    </source>
</reference>
<proteinExistence type="predicted"/>
<protein>
    <submittedName>
        <fullName evidence="1">Uncharacterized protein</fullName>
    </submittedName>
</protein>
<gene>
    <name evidence="1" type="ORF">CUMW_222830</name>
</gene>
<sequence length="74" mass="8395">MAIGLKTVWTLRIASRHRSTYIRILDQQGHDTHQSMPHHQSIPHHRSVYVNSVVNSNVDSIVHVNSVIFPLSSS</sequence>
<keyword evidence="2" id="KW-1185">Reference proteome</keyword>
<name>A0A2H5QEL5_CITUN</name>
<dbReference type="EMBL" id="BDQV01000335">
    <property type="protein sequence ID" value="GAY63087.1"/>
    <property type="molecule type" value="Genomic_DNA"/>
</dbReference>
<accession>A0A2H5QEL5</accession>
<dbReference type="AlphaFoldDB" id="A0A2H5QEL5"/>
<evidence type="ECO:0000313" key="2">
    <source>
        <dbReference type="Proteomes" id="UP000236630"/>
    </source>
</evidence>